<dbReference type="AlphaFoldDB" id="L8K0I1"/>
<protein>
    <submittedName>
        <fullName evidence="1">Uncharacterized protein</fullName>
    </submittedName>
</protein>
<accession>L8K0I1</accession>
<dbReference type="EMBL" id="AMZN01000012">
    <property type="protein sequence ID" value="ELR72987.1"/>
    <property type="molecule type" value="Genomic_DNA"/>
</dbReference>
<organism evidence="1 2">
    <name type="scientific">Fulvivirga imtechensis AK7</name>
    <dbReference type="NCBI Taxonomy" id="1237149"/>
    <lineage>
        <taxon>Bacteria</taxon>
        <taxon>Pseudomonadati</taxon>
        <taxon>Bacteroidota</taxon>
        <taxon>Cytophagia</taxon>
        <taxon>Cytophagales</taxon>
        <taxon>Fulvivirgaceae</taxon>
        <taxon>Fulvivirga</taxon>
    </lineage>
</organism>
<dbReference type="SUPFAM" id="SSF160574">
    <property type="entry name" value="BT0923-like"/>
    <property type="match status" value="1"/>
</dbReference>
<reference evidence="1 2" key="1">
    <citation type="submission" date="2012-12" db="EMBL/GenBank/DDBJ databases">
        <title>Genome assembly of Fulvivirga imtechensis AK7.</title>
        <authorList>
            <person name="Nupur N."/>
            <person name="Khatri I."/>
            <person name="Kumar R."/>
            <person name="Subramanian S."/>
            <person name="Pinnaka A."/>
        </authorList>
    </citation>
    <scope>NUCLEOTIDE SEQUENCE [LARGE SCALE GENOMIC DNA]</scope>
    <source>
        <strain evidence="1 2">AK7</strain>
    </source>
</reference>
<dbReference type="Gene3D" id="3.10.450.360">
    <property type="match status" value="1"/>
</dbReference>
<evidence type="ECO:0000313" key="2">
    <source>
        <dbReference type="Proteomes" id="UP000011135"/>
    </source>
</evidence>
<proteinExistence type="predicted"/>
<comment type="caution">
    <text evidence="1">The sequence shown here is derived from an EMBL/GenBank/DDBJ whole genome shotgun (WGS) entry which is preliminary data.</text>
</comment>
<gene>
    <name evidence="1" type="ORF">C900_00489</name>
</gene>
<sequence>MFAAVISTNATIDVKNDVVTVNVDPTKTEITPSQLPADVKDAIMDGDYAQWNIEKAYKITYTPEDGDEAKVEYEVHFSNDQGQKEIEVYDEEGELIED</sequence>
<dbReference type="Proteomes" id="UP000011135">
    <property type="component" value="Unassembled WGS sequence"/>
</dbReference>
<keyword evidence="2" id="KW-1185">Reference proteome</keyword>
<evidence type="ECO:0000313" key="1">
    <source>
        <dbReference type="EMBL" id="ELR72987.1"/>
    </source>
</evidence>
<name>L8K0I1_9BACT</name>